<reference evidence="3" key="1">
    <citation type="journal article" date="2012" name="Nat. Genet.">
        <title>Lifestyle transitions in plant pathogenic Colletotrichum fungi deciphered by genome and transcriptome analyses.</title>
        <authorList>
            <person name="O'Connell R.J."/>
            <person name="Thon M.R."/>
            <person name="Hacquard S."/>
            <person name="Amyotte S.G."/>
            <person name="Kleemann J."/>
            <person name="Torres M.F."/>
            <person name="Damm U."/>
            <person name="Buiate E.A."/>
            <person name="Epstein L."/>
            <person name="Alkan N."/>
            <person name="Altmueller J."/>
            <person name="Alvarado-Balderrama L."/>
            <person name="Bauser C.A."/>
            <person name="Becker C."/>
            <person name="Birren B.W."/>
            <person name="Chen Z."/>
            <person name="Choi J."/>
            <person name="Crouch J.A."/>
            <person name="Duvick J.P."/>
            <person name="Farman M.A."/>
            <person name="Gan P."/>
            <person name="Heiman D."/>
            <person name="Henrissat B."/>
            <person name="Howard R.J."/>
            <person name="Kabbage M."/>
            <person name="Koch C."/>
            <person name="Kracher B."/>
            <person name="Kubo Y."/>
            <person name="Law A.D."/>
            <person name="Lebrun M.-H."/>
            <person name="Lee Y.-H."/>
            <person name="Miyara I."/>
            <person name="Moore N."/>
            <person name="Neumann U."/>
            <person name="Nordstroem K."/>
            <person name="Panaccione D.G."/>
            <person name="Panstruga R."/>
            <person name="Place M."/>
            <person name="Proctor R.H."/>
            <person name="Prusky D."/>
            <person name="Rech G."/>
            <person name="Reinhardt R."/>
            <person name="Rollins J.A."/>
            <person name="Rounsley S."/>
            <person name="Schardl C.L."/>
            <person name="Schwartz D.C."/>
            <person name="Shenoy N."/>
            <person name="Shirasu K."/>
            <person name="Sikhakolli U.R."/>
            <person name="Stueber K."/>
            <person name="Sukno S.A."/>
            <person name="Sweigard J.A."/>
            <person name="Takano Y."/>
            <person name="Takahara H."/>
            <person name="Trail F."/>
            <person name="van der Does H.C."/>
            <person name="Voll L.M."/>
            <person name="Will I."/>
            <person name="Young S."/>
            <person name="Zeng Q."/>
            <person name="Zhang J."/>
            <person name="Zhou S."/>
            <person name="Dickman M.B."/>
            <person name="Schulze-Lefert P."/>
            <person name="Ver Loren van Themaat E."/>
            <person name="Ma L.-J."/>
            <person name="Vaillancourt L.J."/>
        </authorList>
    </citation>
    <scope>NUCLEOTIDE SEQUENCE [LARGE SCALE GENOMIC DNA]</scope>
    <source>
        <strain evidence="3">M1.001 / M2 / FGSC 10212</strain>
    </source>
</reference>
<dbReference type="AlphaFoldDB" id="E3Q3J5"/>
<dbReference type="EMBL" id="GG697332">
    <property type="protein sequence ID" value="EFQ25597.1"/>
    <property type="molecule type" value="Genomic_DNA"/>
</dbReference>
<gene>
    <name evidence="2" type="ORF">GLRG_00741</name>
</gene>
<dbReference type="VEuPathDB" id="FungiDB:GLRG_00741"/>
<evidence type="ECO:0000313" key="2">
    <source>
        <dbReference type="EMBL" id="EFQ25597.1"/>
    </source>
</evidence>
<dbReference type="Proteomes" id="UP000008782">
    <property type="component" value="Unassembled WGS sequence"/>
</dbReference>
<name>E3Q3J5_COLGM</name>
<feature type="region of interest" description="Disordered" evidence="1">
    <location>
        <begin position="72"/>
        <end position="100"/>
    </location>
</feature>
<dbReference type="GeneID" id="24406106"/>
<keyword evidence="3" id="KW-1185">Reference proteome</keyword>
<evidence type="ECO:0000256" key="1">
    <source>
        <dbReference type="SAM" id="MobiDB-lite"/>
    </source>
</evidence>
<accession>E3Q3J5</accession>
<dbReference type="RefSeq" id="XP_008089617.1">
    <property type="nucleotide sequence ID" value="XM_008091426.1"/>
</dbReference>
<proteinExistence type="predicted"/>
<organism evidence="3">
    <name type="scientific">Colletotrichum graminicola (strain M1.001 / M2 / FGSC 10212)</name>
    <name type="common">Maize anthracnose fungus</name>
    <name type="synonym">Glomerella graminicola</name>
    <dbReference type="NCBI Taxonomy" id="645133"/>
    <lineage>
        <taxon>Eukaryota</taxon>
        <taxon>Fungi</taxon>
        <taxon>Dikarya</taxon>
        <taxon>Ascomycota</taxon>
        <taxon>Pezizomycotina</taxon>
        <taxon>Sordariomycetes</taxon>
        <taxon>Hypocreomycetidae</taxon>
        <taxon>Glomerellales</taxon>
        <taxon>Glomerellaceae</taxon>
        <taxon>Colletotrichum</taxon>
        <taxon>Colletotrichum graminicola species complex</taxon>
    </lineage>
</organism>
<feature type="compositionally biased region" description="Basic and acidic residues" evidence="1">
    <location>
        <begin position="77"/>
        <end position="100"/>
    </location>
</feature>
<dbReference type="HOGENOM" id="CLU_2305875_0_0_1"/>
<evidence type="ECO:0000313" key="3">
    <source>
        <dbReference type="Proteomes" id="UP000008782"/>
    </source>
</evidence>
<protein>
    <submittedName>
        <fullName evidence="2">Uncharacterized protein</fullName>
    </submittedName>
</protein>
<sequence>MNPHIQQSHIMHGAMHSCCESKLCEQSSFEPYKPTSGFDGGCYMVDGGDKRSLLALFRRMFLRGPLPCLHPHHTLAHWKEGDREREREREKERDRANNEA</sequence>